<dbReference type="Gene3D" id="3.30.760.10">
    <property type="entry name" value="RNA Cap, Translation Initiation Factor Eif4e"/>
    <property type="match status" value="1"/>
</dbReference>
<keyword evidence="1" id="KW-0396">Initiation factor</keyword>
<dbReference type="AlphaFoldDB" id="A0A6C0CIT8"/>
<dbReference type="Pfam" id="PF01652">
    <property type="entry name" value="IF4E"/>
    <property type="match status" value="1"/>
</dbReference>
<keyword evidence="3" id="KW-0648">Protein biosynthesis</keyword>
<protein>
    <recommendedName>
        <fullName evidence="5">Eukaryotic translation initiation factor 4E</fullName>
    </recommendedName>
</protein>
<sequence length="173" mass="19897">MEDSHSLVDSEMQQHPLSDEWCLWAHLPHDTDWSLNSYKNIYNHNTVEDVICVTEALPPKLVKNCMLFVMRKGITPLWEDPKNRGGGCFSYKVNNKIVYDCWKKLTFGLVGETLSNNKKLQKKINGITISPKKNFCIIKIWLSDCEFQNASEINNNSGIDSQGCLFKKHAPEY</sequence>
<name>A0A6C0CIT8_9ZZZZ</name>
<organism evidence="4">
    <name type="scientific">viral metagenome</name>
    <dbReference type="NCBI Taxonomy" id="1070528"/>
    <lineage>
        <taxon>unclassified sequences</taxon>
        <taxon>metagenomes</taxon>
        <taxon>organismal metagenomes</taxon>
    </lineage>
</organism>
<proteinExistence type="predicted"/>
<keyword evidence="2" id="KW-0694">RNA-binding</keyword>
<accession>A0A6C0CIT8</accession>
<dbReference type="GO" id="GO:0016281">
    <property type="term" value="C:eukaryotic translation initiation factor 4F complex"/>
    <property type="evidence" value="ECO:0007669"/>
    <property type="project" value="TreeGrafter"/>
</dbReference>
<evidence type="ECO:0000313" key="4">
    <source>
        <dbReference type="EMBL" id="QHT04508.1"/>
    </source>
</evidence>
<evidence type="ECO:0008006" key="5">
    <source>
        <dbReference type="Google" id="ProtNLM"/>
    </source>
</evidence>
<dbReference type="SUPFAM" id="SSF55418">
    <property type="entry name" value="eIF4e-like"/>
    <property type="match status" value="1"/>
</dbReference>
<dbReference type="PANTHER" id="PTHR11960">
    <property type="entry name" value="EUKARYOTIC TRANSLATION INITIATION FACTOR 4E RELATED"/>
    <property type="match status" value="1"/>
</dbReference>
<evidence type="ECO:0000256" key="3">
    <source>
        <dbReference type="ARBA" id="ARBA00022917"/>
    </source>
</evidence>
<dbReference type="GO" id="GO:0000340">
    <property type="term" value="F:RNA 7-methylguanosine cap binding"/>
    <property type="evidence" value="ECO:0007669"/>
    <property type="project" value="TreeGrafter"/>
</dbReference>
<dbReference type="InterPro" id="IPR001040">
    <property type="entry name" value="TIF_eIF_4E"/>
</dbReference>
<evidence type="ECO:0000256" key="2">
    <source>
        <dbReference type="ARBA" id="ARBA00022884"/>
    </source>
</evidence>
<reference evidence="4" key="1">
    <citation type="journal article" date="2020" name="Nature">
        <title>Giant virus diversity and host interactions through global metagenomics.</title>
        <authorList>
            <person name="Schulz F."/>
            <person name="Roux S."/>
            <person name="Paez-Espino D."/>
            <person name="Jungbluth S."/>
            <person name="Walsh D.A."/>
            <person name="Denef V.J."/>
            <person name="McMahon K.D."/>
            <person name="Konstantinidis K.T."/>
            <person name="Eloe-Fadrosh E.A."/>
            <person name="Kyrpides N.C."/>
            <person name="Woyke T."/>
        </authorList>
    </citation>
    <scope>NUCLEOTIDE SEQUENCE</scope>
    <source>
        <strain evidence="4">GVMAG-M-3300021185-45</strain>
    </source>
</reference>
<dbReference type="GO" id="GO:0003743">
    <property type="term" value="F:translation initiation factor activity"/>
    <property type="evidence" value="ECO:0007669"/>
    <property type="project" value="UniProtKB-KW"/>
</dbReference>
<dbReference type="InterPro" id="IPR023398">
    <property type="entry name" value="TIF_eIF4e-like"/>
</dbReference>
<dbReference type="EMBL" id="MN739431">
    <property type="protein sequence ID" value="QHT04508.1"/>
    <property type="molecule type" value="Genomic_DNA"/>
</dbReference>
<evidence type="ECO:0000256" key="1">
    <source>
        <dbReference type="ARBA" id="ARBA00022540"/>
    </source>
</evidence>
<dbReference type="PANTHER" id="PTHR11960:SF8">
    <property type="entry name" value="EUKARYOTIC TRANSLATION INITIATION FACTOR 4E1-RELATED"/>
    <property type="match status" value="1"/>
</dbReference>